<sequence>MKTQTIEKKHFQMSYFEDWAKDKSPLLATAGLSIAINADFILEFIITLKKQERLEGYIPLPPHKEWLGFCRKHRKVRQGVMSAFKSLDEETAGWVTFFETFLSEFKVPNIQKSIDLFKNMSTEEQYEVFNNVKELYQGIQEYIVADVMNEDLKLDAEEKKRRKKNFTTPEVLFFLKVWAPCAVLYGEYPPKLLWKARHGDDNAFEKLLRLDKNVIHDPKLSELFHQASVDKKRERFDRITKAMRAKPQMKTEGRRIKFYLAGLISNMSIGLKQKLTTVDIHELFDAIAKGKGIDHVDPDLIVTPETFEKAVQRARKLWNVIPLPDKK</sequence>
<dbReference type="AlphaFoldDB" id="Q2LV87"/>
<dbReference type="eggNOG" id="ENOG502ZJR1">
    <property type="taxonomic scope" value="Bacteria"/>
</dbReference>
<dbReference type="RefSeq" id="WP_011418015.1">
    <property type="nucleotide sequence ID" value="NC_007759.1"/>
</dbReference>
<dbReference type="EMBL" id="CP000252">
    <property type="protein sequence ID" value="ABC77994.1"/>
    <property type="molecule type" value="Genomic_DNA"/>
</dbReference>
<dbReference type="KEGG" id="sat:SYN_00699"/>
<keyword evidence="2" id="KW-1185">Reference proteome</keyword>
<dbReference type="InParanoid" id="Q2LV87"/>
<organism evidence="1 2">
    <name type="scientific">Syntrophus aciditrophicus (strain SB)</name>
    <dbReference type="NCBI Taxonomy" id="56780"/>
    <lineage>
        <taxon>Bacteria</taxon>
        <taxon>Pseudomonadati</taxon>
        <taxon>Thermodesulfobacteriota</taxon>
        <taxon>Syntrophia</taxon>
        <taxon>Syntrophales</taxon>
        <taxon>Syntrophaceae</taxon>
        <taxon>Syntrophus</taxon>
    </lineage>
</organism>
<accession>Q2LV87</accession>
<reference evidence="1 2" key="1">
    <citation type="journal article" date="2007" name="Proc. Natl. Acad. Sci. U.S.A.">
        <title>The genome of Syntrophus aciditrophicus: life at the thermodynamic limit of microbial growth.</title>
        <authorList>
            <person name="McInerney M.J."/>
            <person name="Rohlin L."/>
            <person name="Mouttaki H."/>
            <person name="Kim U."/>
            <person name="Krupp R.S."/>
            <person name="Rios-Hernandez L."/>
            <person name="Sieber J."/>
            <person name="Struchtemeyer C.G."/>
            <person name="Bhattacharyya A."/>
            <person name="Campbell J.W."/>
            <person name="Gunsalus R.P."/>
        </authorList>
    </citation>
    <scope>NUCLEOTIDE SEQUENCE [LARGE SCALE GENOMIC DNA]</scope>
    <source>
        <strain evidence="1 2">SB</strain>
    </source>
</reference>
<dbReference type="OrthoDB" id="5533830at2"/>
<evidence type="ECO:0000313" key="2">
    <source>
        <dbReference type="Proteomes" id="UP000001933"/>
    </source>
</evidence>
<dbReference type="STRING" id="56780.SYN_00699"/>
<proteinExistence type="predicted"/>
<dbReference type="HOGENOM" id="CLU_849740_0_0_7"/>
<dbReference type="Proteomes" id="UP000001933">
    <property type="component" value="Chromosome"/>
</dbReference>
<gene>
    <name evidence="1" type="ORF">SYN_00699</name>
</gene>
<evidence type="ECO:0000313" key="1">
    <source>
        <dbReference type="EMBL" id="ABC77994.1"/>
    </source>
</evidence>
<name>Q2LV87_SYNAS</name>
<protein>
    <submittedName>
        <fullName evidence="1">Hypothetical cytosolic protein</fullName>
    </submittedName>
</protein>